<dbReference type="EMBL" id="DMVW01000095">
    <property type="protein sequence ID" value="HAR52127.1"/>
    <property type="molecule type" value="Genomic_DNA"/>
</dbReference>
<sequence length="483" mass="54240">MTGQITLPIWLFVLIVLFAAVTFASHFLFPSVRWFFRRRLERAVERLNRRLTRPIEPFKLARRHDMIQRLVYDPEVTQAIVEHARRNGVREDVSFETARRYAREIVPSFSAFAYFGLGTRLARWLVRALYGVKTGRRNTEIIESIDRDATVIFIMNHRSNMDYVLVTMLAARASALSYAVGEWARVWPLSRLIRSMGAYFIRRKSRGGLYRKVLARYVQMATAGGVTQAIFPEGGLSLDGALKPPKLGLLAYVTEGWDPEGRDLVFVPVAINYDRVLEDRILVSAGEAGNRRFRARMGVVFLFVLRMIWRRLWGTYRPFGTAAVVFGEPLALSHYGAQPDPETLGAELMRRIQAGMPLLSMPLMAKILLESEAPIPEADLIARTEAAFRAAEDTAALEPVEDMGLRARRSCERLARRKLILHSPEGWAANPDELPVLRYYANSIAHFFPPVPASPGPASPGPTALPKDSAQDAETSGDAASAK</sequence>
<protein>
    <recommendedName>
        <fullName evidence="4">Glycerol-3-phosphate acyltransferase</fullName>
        <ecNumber evidence="3">2.3.1.15</ecNumber>
    </recommendedName>
</protein>
<evidence type="ECO:0000256" key="7">
    <source>
        <dbReference type="SAM" id="Phobius"/>
    </source>
</evidence>
<name>A0A348WC65_9RHOB</name>
<feature type="region of interest" description="Disordered" evidence="6">
    <location>
        <begin position="451"/>
        <end position="483"/>
    </location>
</feature>
<keyword evidence="7" id="KW-0472">Membrane</keyword>
<evidence type="ECO:0000256" key="5">
    <source>
        <dbReference type="ARBA" id="ARBA00048427"/>
    </source>
</evidence>
<evidence type="ECO:0000256" key="3">
    <source>
        <dbReference type="ARBA" id="ARBA00013113"/>
    </source>
</evidence>
<dbReference type="GO" id="GO:0005886">
    <property type="term" value="C:plasma membrane"/>
    <property type="evidence" value="ECO:0007669"/>
    <property type="project" value="TreeGrafter"/>
</dbReference>
<dbReference type="EC" id="2.3.1.15" evidence="3"/>
<dbReference type="InterPro" id="IPR022284">
    <property type="entry name" value="GPAT/DHAPAT"/>
</dbReference>
<dbReference type="RefSeq" id="WP_339853919.1">
    <property type="nucleotide sequence ID" value="NZ_CAXAXR010000006.1"/>
</dbReference>
<dbReference type="InterPro" id="IPR002123">
    <property type="entry name" value="Plipid/glycerol_acylTrfase"/>
</dbReference>
<organism evidence="9 10">
    <name type="scientific">Roseovarius nubinhibens</name>
    <dbReference type="NCBI Taxonomy" id="314263"/>
    <lineage>
        <taxon>Bacteria</taxon>
        <taxon>Pseudomonadati</taxon>
        <taxon>Pseudomonadota</taxon>
        <taxon>Alphaproteobacteria</taxon>
        <taxon>Rhodobacterales</taxon>
        <taxon>Roseobacteraceae</taxon>
        <taxon>Roseovarius</taxon>
    </lineage>
</organism>
<dbReference type="Pfam" id="PF19277">
    <property type="entry name" value="GPAT_C"/>
    <property type="match status" value="1"/>
</dbReference>
<keyword evidence="9" id="KW-0012">Acyltransferase</keyword>
<evidence type="ECO:0000256" key="6">
    <source>
        <dbReference type="SAM" id="MobiDB-lite"/>
    </source>
</evidence>
<feature type="compositionally biased region" description="Pro residues" evidence="6">
    <location>
        <begin position="451"/>
        <end position="460"/>
    </location>
</feature>
<accession>A0A348WC65</accession>
<keyword evidence="7" id="KW-0812">Transmembrane</keyword>
<feature type="transmembrane region" description="Helical" evidence="7">
    <location>
        <begin position="6"/>
        <end position="29"/>
    </location>
</feature>
<dbReference type="SUPFAM" id="SSF69593">
    <property type="entry name" value="Glycerol-3-phosphate (1)-acyltransferase"/>
    <property type="match status" value="1"/>
</dbReference>
<keyword evidence="9" id="KW-0808">Transferase</keyword>
<dbReference type="Proteomes" id="UP000264719">
    <property type="component" value="Unassembled WGS sequence"/>
</dbReference>
<dbReference type="InterPro" id="IPR045520">
    <property type="entry name" value="GPAT/DHAPAT_C"/>
</dbReference>
<dbReference type="PANTHER" id="PTHR12563">
    <property type="entry name" value="GLYCEROL-3-PHOSPHATE ACYLTRANSFERASE"/>
    <property type="match status" value="1"/>
</dbReference>
<evidence type="ECO:0000256" key="2">
    <source>
        <dbReference type="ARBA" id="ARBA00004765"/>
    </source>
</evidence>
<gene>
    <name evidence="9" type="ORF">DCS45_09660</name>
</gene>
<comment type="caution">
    <text evidence="9">The sequence shown here is derived from an EMBL/GenBank/DDBJ whole genome shotgun (WGS) entry which is preliminary data.</text>
</comment>
<evidence type="ECO:0000256" key="1">
    <source>
        <dbReference type="ARBA" id="ARBA00004184"/>
    </source>
</evidence>
<dbReference type="AlphaFoldDB" id="A0A348WC65"/>
<dbReference type="SMART" id="SM00563">
    <property type="entry name" value="PlsC"/>
    <property type="match status" value="1"/>
</dbReference>
<dbReference type="GO" id="GO:0012505">
    <property type="term" value="C:endomembrane system"/>
    <property type="evidence" value="ECO:0007669"/>
    <property type="project" value="UniProtKB-SubCell"/>
</dbReference>
<feature type="domain" description="Phospholipid/glycerol acyltransferase" evidence="8">
    <location>
        <begin position="151"/>
        <end position="274"/>
    </location>
</feature>
<evidence type="ECO:0000313" key="9">
    <source>
        <dbReference type="EMBL" id="HAR52127.1"/>
    </source>
</evidence>
<comment type="subcellular location">
    <subcellularLocation>
        <location evidence="1">Endomembrane system</location>
        <topology evidence="1">Peripheral membrane protein</topology>
    </subcellularLocation>
</comment>
<evidence type="ECO:0000313" key="10">
    <source>
        <dbReference type="Proteomes" id="UP000264719"/>
    </source>
</evidence>
<comment type="catalytic activity">
    <reaction evidence="5">
        <text>sn-glycerol 3-phosphate + an acyl-CoA = a 1-acyl-sn-glycero-3-phosphate + CoA</text>
        <dbReference type="Rhea" id="RHEA:15325"/>
        <dbReference type="ChEBI" id="CHEBI:57287"/>
        <dbReference type="ChEBI" id="CHEBI:57597"/>
        <dbReference type="ChEBI" id="CHEBI:57970"/>
        <dbReference type="ChEBI" id="CHEBI:58342"/>
        <dbReference type="EC" id="2.3.1.15"/>
    </reaction>
</comment>
<dbReference type="UniPathway" id="UPA00557">
    <property type="reaction ID" value="UER00612"/>
</dbReference>
<reference evidence="9 10" key="1">
    <citation type="journal article" date="2018" name="Nat. Biotechnol.">
        <title>A standardized bacterial taxonomy based on genome phylogeny substantially revises the tree of life.</title>
        <authorList>
            <person name="Parks D.H."/>
            <person name="Chuvochina M."/>
            <person name="Waite D.W."/>
            <person name="Rinke C."/>
            <person name="Skarshewski A."/>
            <person name="Chaumeil P.A."/>
            <person name="Hugenholtz P."/>
        </authorList>
    </citation>
    <scope>NUCLEOTIDE SEQUENCE [LARGE SCALE GENOMIC DNA]</scope>
    <source>
        <strain evidence="9">UBA9169</strain>
    </source>
</reference>
<dbReference type="PANTHER" id="PTHR12563:SF17">
    <property type="entry name" value="DIHYDROXYACETONE PHOSPHATE ACYLTRANSFERASE"/>
    <property type="match status" value="1"/>
</dbReference>
<dbReference type="GO" id="GO:0004366">
    <property type="term" value="F:glycerol-3-phosphate O-acyltransferase activity"/>
    <property type="evidence" value="ECO:0007669"/>
    <property type="project" value="UniProtKB-EC"/>
</dbReference>
<dbReference type="Pfam" id="PF01553">
    <property type="entry name" value="Acyltransferase"/>
    <property type="match status" value="1"/>
</dbReference>
<keyword evidence="7" id="KW-1133">Transmembrane helix</keyword>
<evidence type="ECO:0000256" key="4">
    <source>
        <dbReference type="ARBA" id="ARBA00013432"/>
    </source>
</evidence>
<dbReference type="GO" id="GO:0016024">
    <property type="term" value="P:CDP-diacylglycerol biosynthetic process"/>
    <property type="evidence" value="ECO:0007669"/>
    <property type="project" value="UniProtKB-UniPathway"/>
</dbReference>
<proteinExistence type="predicted"/>
<evidence type="ECO:0000259" key="8">
    <source>
        <dbReference type="SMART" id="SM00563"/>
    </source>
</evidence>
<comment type="pathway">
    <text evidence="2">Phospholipid metabolism; CDP-diacylglycerol biosynthesis; CDP-diacylglycerol from sn-glycerol 3-phosphate: step 1/3.</text>
</comment>